<evidence type="ECO:0008006" key="3">
    <source>
        <dbReference type="Google" id="ProtNLM"/>
    </source>
</evidence>
<protein>
    <recommendedName>
        <fullName evidence="3">DUF5753 domain-containing protein</fullName>
    </recommendedName>
</protein>
<dbReference type="EMBL" id="BAABIV010000028">
    <property type="protein sequence ID" value="GAA5005007.1"/>
    <property type="molecule type" value="Genomic_DNA"/>
</dbReference>
<gene>
    <name evidence="1" type="ORF">GCM10023257_58110</name>
</gene>
<name>A0ABP9IRA1_9ACTN</name>
<dbReference type="Proteomes" id="UP001500610">
    <property type="component" value="Unassembled WGS sequence"/>
</dbReference>
<dbReference type="RefSeq" id="WP_226027359.1">
    <property type="nucleotide sequence ID" value="NZ_BAABIV010000028.1"/>
</dbReference>
<comment type="caution">
    <text evidence="1">The sequence shown here is derived from an EMBL/GenBank/DDBJ whole genome shotgun (WGS) entry which is preliminary data.</text>
</comment>
<reference evidence="2" key="1">
    <citation type="journal article" date="2019" name="Int. J. Syst. Evol. Microbiol.">
        <title>The Global Catalogue of Microorganisms (GCM) 10K type strain sequencing project: providing services to taxonomists for standard genome sequencing and annotation.</title>
        <authorList>
            <consortium name="The Broad Institute Genomics Platform"/>
            <consortium name="The Broad Institute Genome Sequencing Center for Infectious Disease"/>
            <person name="Wu L."/>
            <person name="Ma J."/>
        </authorList>
    </citation>
    <scope>NUCLEOTIDE SEQUENCE [LARGE SCALE GENOMIC DNA]</scope>
    <source>
        <strain evidence="2">JCM 17657</strain>
    </source>
</reference>
<organism evidence="1 2">
    <name type="scientific">Streptomyces hyderabadensis</name>
    <dbReference type="NCBI Taxonomy" id="598549"/>
    <lineage>
        <taxon>Bacteria</taxon>
        <taxon>Bacillati</taxon>
        <taxon>Actinomycetota</taxon>
        <taxon>Actinomycetes</taxon>
        <taxon>Kitasatosporales</taxon>
        <taxon>Streptomycetaceae</taxon>
        <taxon>Streptomyces</taxon>
    </lineage>
</organism>
<evidence type="ECO:0000313" key="1">
    <source>
        <dbReference type="EMBL" id="GAA5005007.1"/>
    </source>
</evidence>
<keyword evidence="2" id="KW-1185">Reference proteome</keyword>
<evidence type="ECO:0000313" key="2">
    <source>
        <dbReference type="Proteomes" id="UP001500610"/>
    </source>
</evidence>
<sequence>MPHLGVYPGGGFSIFEDHKVEIVGSRGAETITDQDRVDLFRKAFVLLHSSAVNGQAAWDLITAVLAAR</sequence>
<accession>A0ABP9IRA1</accession>
<proteinExistence type="predicted"/>